<dbReference type="Proteomes" id="UP000324897">
    <property type="component" value="Chromosome 2"/>
</dbReference>
<proteinExistence type="predicted"/>
<reference evidence="1 2" key="1">
    <citation type="journal article" date="2019" name="Sci. Rep.">
        <title>A high-quality genome of Eragrostis curvula grass provides insights into Poaceae evolution and supports new strategies to enhance forage quality.</title>
        <authorList>
            <person name="Carballo J."/>
            <person name="Santos B.A.C.M."/>
            <person name="Zappacosta D."/>
            <person name="Garbus I."/>
            <person name="Selva J.P."/>
            <person name="Gallo C.A."/>
            <person name="Diaz A."/>
            <person name="Albertini E."/>
            <person name="Caccamo M."/>
            <person name="Echenique V."/>
        </authorList>
    </citation>
    <scope>NUCLEOTIDE SEQUENCE [LARGE SCALE GENOMIC DNA]</scope>
    <source>
        <strain evidence="2">cv. Victoria</strain>
        <tissue evidence="1">Leaf</tissue>
    </source>
</reference>
<dbReference type="AlphaFoldDB" id="A0A5J9UUQ5"/>
<sequence>MELEALAAGSGVENHVMKTGTCQRFFMRWIARARLEGLSSPRSLRHISAREATLLISSLFPSKSIFEDFTSRWKIDIEAAEWRYDRAPAVSMAILIYVSVDTNAEI</sequence>
<dbReference type="Gramene" id="TVU26780">
    <property type="protein sequence ID" value="TVU26780"/>
    <property type="gene ID" value="EJB05_29341"/>
</dbReference>
<comment type="caution">
    <text evidence="1">The sequence shown here is derived from an EMBL/GenBank/DDBJ whole genome shotgun (WGS) entry which is preliminary data.</text>
</comment>
<name>A0A5J9UUQ5_9POAL</name>
<evidence type="ECO:0000313" key="1">
    <source>
        <dbReference type="EMBL" id="TVU26780.1"/>
    </source>
</evidence>
<gene>
    <name evidence="1" type="ORF">EJB05_29341</name>
</gene>
<organism evidence="1 2">
    <name type="scientific">Eragrostis curvula</name>
    <name type="common">weeping love grass</name>
    <dbReference type="NCBI Taxonomy" id="38414"/>
    <lineage>
        <taxon>Eukaryota</taxon>
        <taxon>Viridiplantae</taxon>
        <taxon>Streptophyta</taxon>
        <taxon>Embryophyta</taxon>
        <taxon>Tracheophyta</taxon>
        <taxon>Spermatophyta</taxon>
        <taxon>Magnoliopsida</taxon>
        <taxon>Liliopsida</taxon>
        <taxon>Poales</taxon>
        <taxon>Poaceae</taxon>
        <taxon>PACMAD clade</taxon>
        <taxon>Chloridoideae</taxon>
        <taxon>Eragrostideae</taxon>
        <taxon>Eragrostidinae</taxon>
        <taxon>Eragrostis</taxon>
    </lineage>
</organism>
<accession>A0A5J9UUQ5</accession>
<keyword evidence="2" id="KW-1185">Reference proteome</keyword>
<dbReference type="EMBL" id="RWGY01000013">
    <property type="protein sequence ID" value="TVU26780.1"/>
    <property type="molecule type" value="Genomic_DNA"/>
</dbReference>
<protein>
    <submittedName>
        <fullName evidence="1">Uncharacterized protein</fullName>
    </submittedName>
</protein>
<evidence type="ECO:0000313" key="2">
    <source>
        <dbReference type="Proteomes" id="UP000324897"/>
    </source>
</evidence>